<dbReference type="AlphaFoldDB" id="A0AAC9RNN4"/>
<protein>
    <recommendedName>
        <fullName evidence="5">6-methylsalicylate decarboxylase</fullName>
        <ecNumber evidence="5">4.1.1.52</ecNumber>
    </recommendedName>
</protein>
<feature type="domain" description="Amidohydrolase-related" evidence="6">
    <location>
        <begin position="4"/>
        <end position="309"/>
    </location>
</feature>
<dbReference type="Pfam" id="PF04909">
    <property type="entry name" value="Amidohydro_2"/>
    <property type="match status" value="1"/>
</dbReference>
<evidence type="ECO:0000256" key="2">
    <source>
        <dbReference type="ARBA" id="ARBA00022833"/>
    </source>
</evidence>
<evidence type="ECO:0000313" key="7">
    <source>
        <dbReference type="EMBL" id="ARJ50843.1"/>
    </source>
</evidence>
<dbReference type="EMBL" id="CP020773">
    <property type="protein sequence ID" value="ARJ50843.1"/>
    <property type="molecule type" value="Genomic_DNA"/>
</dbReference>
<dbReference type="CDD" id="cd01292">
    <property type="entry name" value="metallo-dependent_hydrolases"/>
    <property type="match status" value="1"/>
</dbReference>
<dbReference type="EC" id="4.1.1.52" evidence="5"/>
<evidence type="ECO:0000256" key="5">
    <source>
        <dbReference type="ARBA" id="ARBA00038889"/>
    </source>
</evidence>
<dbReference type="GO" id="GO:0046872">
    <property type="term" value="F:metal ion binding"/>
    <property type="evidence" value="ECO:0007669"/>
    <property type="project" value="UniProtKB-KW"/>
</dbReference>
<evidence type="ECO:0000313" key="8">
    <source>
        <dbReference type="Proteomes" id="UP000242864"/>
    </source>
</evidence>
<sequence length="314" mass="35174">MKKIDLHSHYFSPGFIRYLDMYFDGKGAGVATPSFSIEAYLTFMDEMQIDYGVLSIAGPHHSAAPDDVMIDLTEDVNAYGSKLATQYPDKIGFFASVPLPLVDESVHAIERALDVHGAIGFTLPTHARGIYLGDPRLDPIFEALNARHAIVAIHPNEPQPINASIKTKVFTPLMEFFFDTTRAVIFMNQNRTFSKFPNIKWIVPHSGALLPVIAQRIQMGNAIFEYEEQPDDIAQTMKHLYFDVAGKVLPHQLPTLLTMVDENKIVYGSDTPYTINPVVKSLTEELVNTELLTDIQKNKMLYQNAKNLLHTAHG</sequence>
<dbReference type="GO" id="GO:0047596">
    <property type="term" value="F:6-methylsalicylate decarboxylase activity"/>
    <property type="evidence" value="ECO:0007669"/>
    <property type="project" value="UniProtKB-EC"/>
</dbReference>
<dbReference type="PANTHER" id="PTHR21240:SF29">
    <property type="entry name" value="AMIDOHYDROLASE-RELATED DOMAIN-CONTAINING PROTEIN"/>
    <property type="match status" value="1"/>
</dbReference>
<dbReference type="Gene3D" id="3.20.20.140">
    <property type="entry name" value="Metal-dependent hydrolases"/>
    <property type="match status" value="1"/>
</dbReference>
<dbReference type="Proteomes" id="UP000242864">
    <property type="component" value="Chromosome"/>
</dbReference>
<dbReference type="GO" id="GO:0005829">
    <property type="term" value="C:cytosol"/>
    <property type="evidence" value="ECO:0007669"/>
    <property type="project" value="TreeGrafter"/>
</dbReference>
<dbReference type="GO" id="GO:0016787">
    <property type="term" value="F:hydrolase activity"/>
    <property type="evidence" value="ECO:0007669"/>
    <property type="project" value="InterPro"/>
</dbReference>
<dbReference type="KEGG" id="slz:B5P37_05675"/>
<reference evidence="7 8" key="1">
    <citation type="submission" date="2017-04" db="EMBL/GenBank/DDBJ databases">
        <authorList>
            <person name="Veseli I.A."/>
            <person name="Tang C."/>
            <person name="Pombert J.-F."/>
        </authorList>
    </citation>
    <scope>NUCLEOTIDE SEQUENCE [LARGE SCALE GENOMIC DNA]</scope>
    <source>
        <strain evidence="7 8">ATCC 700373</strain>
    </source>
</reference>
<organism evidence="7 8">
    <name type="scientific">Staphylococcus lutrae</name>
    <dbReference type="NCBI Taxonomy" id="155085"/>
    <lineage>
        <taxon>Bacteria</taxon>
        <taxon>Bacillati</taxon>
        <taxon>Bacillota</taxon>
        <taxon>Bacilli</taxon>
        <taxon>Bacillales</taxon>
        <taxon>Staphylococcaceae</taxon>
        <taxon>Staphylococcus</taxon>
    </lineage>
</organism>
<accession>A0AAC9RNN4</accession>
<dbReference type="InterPro" id="IPR032465">
    <property type="entry name" value="ACMSD"/>
</dbReference>
<dbReference type="InterPro" id="IPR006680">
    <property type="entry name" value="Amidohydro-rel"/>
</dbReference>
<name>A0AAC9RNN4_9STAP</name>
<comment type="catalytic activity">
    <reaction evidence="4">
        <text>6-methylsalicylate + H(+) = 3-methylphenol + CO2</text>
        <dbReference type="Rhea" id="RHEA:23112"/>
        <dbReference type="ChEBI" id="CHEBI:15378"/>
        <dbReference type="ChEBI" id="CHEBI:16526"/>
        <dbReference type="ChEBI" id="CHEBI:17231"/>
        <dbReference type="ChEBI" id="CHEBI:36658"/>
        <dbReference type="EC" id="4.1.1.52"/>
    </reaction>
    <physiologicalReaction direction="left-to-right" evidence="4">
        <dbReference type="Rhea" id="RHEA:23113"/>
    </physiologicalReaction>
</comment>
<dbReference type="InterPro" id="IPR032466">
    <property type="entry name" value="Metal_Hydrolase"/>
</dbReference>
<dbReference type="PANTHER" id="PTHR21240">
    <property type="entry name" value="2-AMINO-3-CARBOXYLMUCONATE-6-SEMIALDEHYDE DECARBOXYLASE"/>
    <property type="match status" value="1"/>
</dbReference>
<keyword evidence="2" id="KW-0862">Zinc</keyword>
<dbReference type="GO" id="GO:0019748">
    <property type="term" value="P:secondary metabolic process"/>
    <property type="evidence" value="ECO:0007669"/>
    <property type="project" value="TreeGrafter"/>
</dbReference>
<keyword evidence="8" id="KW-1185">Reference proteome</keyword>
<keyword evidence="3" id="KW-0456">Lyase</keyword>
<evidence type="ECO:0000259" key="6">
    <source>
        <dbReference type="Pfam" id="PF04909"/>
    </source>
</evidence>
<proteinExistence type="predicted"/>
<keyword evidence="1" id="KW-0479">Metal-binding</keyword>
<evidence type="ECO:0000256" key="3">
    <source>
        <dbReference type="ARBA" id="ARBA00023239"/>
    </source>
</evidence>
<dbReference type="RefSeq" id="WP_085237321.1">
    <property type="nucleotide sequence ID" value="NZ_CP020773.1"/>
</dbReference>
<dbReference type="SUPFAM" id="SSF51556">
    <property type="entry name" value="Metallo-dependent hydrolases"/>
    <property type="match status" value="1"/>
</dbReference>
<gene>
    <name evidence="7" type="ORF">B5P37_05675</name>
</gene>
<evidence type="ECO:0000256" key="1">
    <source>
        <dbReference type="ARBA" id="ARBA00022723"/>
    </source>
</evidence>
<evidence type="ECO:0000256" key="4">
    <source>
        <dbReference type="ARBA" id="ARBA00036832"/>
    </source>
</evidence>